<accession>A0A974SB44</accession>
<feature type="transmembrane region" description="Helical" evidence="1">
    <location>
        <begin position="125"/>
        <end position="143"/>
    </location>
</feature>
<keyword evidence="4" id="KW-1185">Reference proteome</keyword>
<dbReference type="EMBL" id="CP068595">
    <property type="protein sequence ID" value="QQZ58914.1"/>
    <property type="molecule type" value="Genomic_DNA"/>
</dbReference>
<dbReference type="RefSeq" id="WP_051051606.1">
    <property type="nucleotide sequence ID" value="NZ_CP068595.1"/>
</dbReference>
<feature type="transmembrane region" description="Helical" evidence="1">
    <location>
        <begin position="53"/>
        <end position="76"/>
    </location>
</feature>
<dbReference type="Proteomes" id="UP000595841">
    <property type="component" value="Chromosome"/>
</dbReference>
<feature type="transmembrane region" description="Helical" evidence="1">
    <location>
        <begin position="96"/>
        <end position="118"/>
    </location>
</feature>
<dbReference type="Gene3D" id="1.20.120.1220">
    <property type="match status" value="1"/>
</dbReference>
<organism evidence="3 4">
    <name type="scientific">Paenibacillus sonchi</name>
    <dbReference type="NCBI Taxonomy" id="373687"/>
    <lineage>
        <taxon>Bacteria</taxon>
        <taxon>Bacillati</taxon>
        <taxon>Bacillota</taxon>
        <taxon>Bacilli</taxon>
        <taxon>Bacillales</taxon>
        <taxon>Paenibacillaceae</taxon>
        <taxon>Paenibacillus</taxon>
        <taxon>Paenibacillus sonchi group</taxon>
    </lineage>
</organism>
<name>A0A974SB44_9BACL</name>
<dbReference type="KEGG" id="pson:JI735_19480"/>
<dbReference type="GO" id="GO:0016020">
    <property type="term" value="C:membrane"/>
    <property type="evidence" value="ECO:0007669"/>
    <property type="project" value="InterPro"/>
</dbReference>
<keyword evidence="1" id="KW-0472">Membrane</keyword>
<proteinExistence type="predicted"/>
<feature type="transmembrane region" description="Helical" evidence="1">
    <location>
        <begin position="27"/>
        <end position="46"/>
    </location>
</feature>
<reference evidence="3 4" key="1">
    <citation type="submission" date="2021-01" db="EMBL/GenBank/DDBJ databases">
        <title>Whole genome sequence of Paenibacillus sonchi LMG 24727 for comparative genomics.</title>
        <authorList>
            <person name="Lee G."/>
            <person name="Kim M.-J."/>
            <person name="Lim K."/>
            <person name="Shin J.-H."/>
        </authorList>
    </citation>
    <scope>NUCLEOTIDE SEQUENCE [LARGE SCALE GENOMIC DNA]</scope>
    <source>
        <strain evidence="3 4">LMG 24727</strain>
    </source>
</reference>
<sequence length="147" mass="16239">MEGWLIDLPLVLILIYATYTDLKKRVIPNRLVLVGLGYMLLARLFIADQGYGYYVLGTVAASSLMYLAALFIPGSIGGGDIKLLTVVGAAMGWWKSLVFLWLLLGLAGVFAVIGMLIWRSGKLKIPIAPFFLAANILIFMYPIKLWI</sequence>
<dbReference type="Pfam" id="PF01478">
    <property type="entry name" value="Peptidase_A24"/>
    <property type="match status" value="1"/>
</dbReference>
<dbReference type="AlphaFoldDB" id="A0A974SB44"/>
<keyword evidence="1" id="KW-1133">Transmembrane helix</keyword>
<evidence type="ECO:0000313" key="3">
    <source>
        <dbReference type="EMBL" id="QQZ58914.1"/>
    </source>
</evidence>
<dbReference type="GO" id="GO:0004190">
    <property type="term" value="F:aspartic-type endopeptidase activity"/>
    <property type="evidence" value="ECO:0007669"/>
    <property type="project" value="InterPro"/>
</dbReference>
<feature type="domain" description="Prepilin type IV endopeptidase peptidase" evidence="2">
    <location>
        <begin position="10"/>
        <end position="111"/>
    </location>
</feature>
<evidence type="ECO:0000259" key="2">
    <source>
        <dbReference type="Pfam" id="PF01478"/>
    </source>
</evidence>
<evidence type="ECO:0000256" key="1">
    <source>
        <dbReference type="SAM" id="Phobius"/>
    </source>
</evidence>
<evidence type="ECO:0000313" key="4">
    <source>
        <dbReference type="Proteomes" id="UP000595841"/>
    </source>
</evidence>
<keyword evidence="1" id="KW-0812">Transmembrane</keyword>
<dbReference type="InterPro" id="IPR000045">
    <property type="entry name" value="Prepilin_IV_endopep_pep"/>
</dbReference>
<protein>
    <submittedName>
        <fullName evidence="3">Prepilin peptidase</fullName>
    </submittedName>
</protein>
<gene>
    <name evidence="3" type="ORF">JI735_19480</name>
</gene>